<reference evidence="5 6" key="1">
    <citation type="submission" date="2020-08" db="EMBL/GenBank/DDBJ databases">
        <title>Genome public.</title>
        <authorList>
            <person name="Liu C."/>
            <person name="Sun Q."/>
        </authorList>
    </citation>
    <scope>NUCLEOTIDE SEQUENCE [LARGE SCALE GENOMIC DNA]</scope>
    <source>
        <strain evidence="5 6">BX2</strain>
    </source>
</reference>
<evidence type="ECO:0000313" key="5">
    <source>
        <dbReference type="EMBL" id="MBC5642780.1"/>
    </source>
</evidence>
<feature type="domain" description="HTH araC/xylS-type" evidence="4">
    <location>
        <begin position="184"/>
        <end position="282"/>
    </location>
</feature>
<dbReference type="InterPro" id="IPR018062">
    <property type="entry name" value="HTH_AraC-typ_CS"/>
</dbReference>
<dbReference type="CDD" id="cd06976">
    <property type="entry name" value="cupin_MtlR-like_N"/>
    <property type="match status" value="1"/>
</dbReference>
<keyword evidence="1" id="KW-0805">Transcription regulation</keyword>
<dbReference type="Gene3D" id="2.60.120.10">
    <property type="entry name" value="Jelly Rolls"/>
    <property type="match status" value="1"/>
</dbReference>
<dbReference type="RefSeq" id="WP_186958934.1">
    <property type="nucleotide sequence ID" value="NZ_JACOOI010000006.1"/>
</dbReference>
<sequence>MKRPSLIRIKHSLATLDVANDEIPLFYNPLHYHPELELTFVEKSSGTRIIGDSIESFMPGDLVLVGANTPHIWKNEVCYDPEGNPIPAKAIVIKFLPDFAGTSFWEIPEMIHVKRLIYETSVQGIKMEGKLQHNIEKKMKTMLHEPSSNQIICLLEILLLISQSNEYRLLSNLPNNQKNDIRISKIISFLQTNYHKEIDLETISTIIFMHKNAICHFFKKKTGKTIFEILHEIRIKRACDLLINTTDPIEVIGSTVGYFSQSLFNRKFKEICKMSPTVYRKNWINVNNE</sequence>
<dbReference type="InterPro" id="IPR011051">
    <property type="entry name" value="RmlC_Cupin_sf"/>
</dbReference>
<dbReference type="Pfam" id="PF12833">
    <property type="entry name" value="HTH_18"/>
    <property type="match status" value="1"/>
</dbReference>
<keyword evidence="2" id="KW-0238">DNA-binding</keyword>
<keyword evidence="6" id="KW-1185">Reference proteome</keyword>
<name>A0ABR7DZ33_9BACT</name>
<accession>A0ABR7DZ33</accession>
<evidence type="ECO:0000259" key="4">
    <source>
        <dbReference type="PROSITE" id="PS01124"/>
    </source>
</evidence>
<dbReference type="Proteomes" id="UP000644010">
    <property type="component" value="Unassembled WGS sequence"/>
</dbReference>
<dbReference type="SUPFAM" id="SSF46689">
    <property type="entry name" value="Homeodomain-like"/>
    <property type="match status" value="1"/>
</dbReference>
<comment type="caution">
    <text evidence="5">The sequence shown here is derived from an EMBL/GenBank/DDBJ whole genome shotgun (WGS) entry which is preliminary data.</text>
</comment>
<dbReference type="InterPro" id="IPR018060">
    <property type="entry name" value="HTH_AraC"/>
</dbReference>
<dbReference type="PANTHER" id="PTHR43280:SF27">
    <property type="entry name" value="TRANSCRIPTIONAL REGULATOR MTLR"/>
    <property type="match status" value="1"/>
</dbReference>
<dbReference type="SMART" id="SM00342">
    <property type="entry name" value="HTH_ARAC"/>
    <property type="match status" value="1"/>
</dbReference>
<organism evidence="5 6">
    <name type="scientific">Parabacteroides segnis</name>
    <dbReference type="NCBI Taxonomy" id="2763058"/>
    <lineage>
        <taxon>Bacteria</taxon>
        <taxon>Pseudomonadati</taxon>
        <taxon>Bacteroidota</taxon>
        <taxon>Bacteroidia</taxon>
        <taxon>Bacteroidales</taxon>
        <taxon>Tannerellaceae</taxon>
        <taxon>Parabacteroides</taxon>
    </lineage>
</organism>
<dbReference type="EMBL" id="JACOOI010000006">
    <property type="protein sequence ID" value="MBC5642780.1"/>
    <property type="molecule type" value="Genomic_DNA"/>
</dbReference>
<dbReference type="InterPro" id="IPR009057">
    <property type="entry name" value="Homeodomain-like_sf"/>
</dbReference>
<dbReference type="SUPFAM" id="SSF51182">
    <property type="entry name" value="RmlC-like cupins"/>
    <property type="match status" value="1"/>
</dbReference>
<dbReference type="PROSITE" id="PS01124">
    <property type="entry name" value="HTH_ARAC_FAMILY_2"/>
    <property type="match status" value="1"/>
</dbReference>
<evidence type="ECO:0000256" key="2">
    <source>
        <dbReference type="ARBA" id="ARBA00023125"/>
    </source>
</evidence>
<evidence type="ECO:0000313" key="6">
    <source>
        <dbReference type="Proteomes" id="UP000644010"/>
    </source>
</evidence>
<protein>
    <submittedName>
        <fullName evidence="5">AraC family transcriptional regulator</fullName>
    </submittedName>
</protein>
<dbReference type="Gene3D" id="1.10.10.60">
    <property type="entry name" value="Homeodomain-like"/>
    <property type="match status" value="2"/>
</dbReference>
<evidence type="ECO:0000256" key="1">
    <source>
        <dbReference type="ARBA" id="ARBA00023015"/>
    </source>
</evidence>
<gene>
    <name evidence="5" type="ORF">H8S77_07760</name>
</gene>
<keyword evidence="3" id="KW-0804">Transcription</keyword>
<evidence type="ECO:0000256" key="3">
    <source>
        <dbReference type="ARBA" id="ARBA00023163"/>
    </source>
</evidence>
<dbReference type="PROSITE" id="PS00041">
    <property type="entry name" value="HTH_ARAC_FAMILY_1"/>
    <property type="match status" value="1"/>
</dbReference>
<proteinExistence type="predicted"/>
<dbReference type="PANTHER" id="PTHR43280">
    <property type="entry name" value="ARAC-FAMILY TRANSCRIPTIONAL REGULATOR"/>
    <property type="match status" value="1"/>
</dbReference>
<dbReference type="InterPro" id="IPR014710">
    <property type="entry name" value="RmlC-like_jellyroll"/>
</dbReference>